<name>A0A0F8YJI5_9ZZZZ</name>
<reference evidence="2" key="1">
    <citation type="journal article" date="2015" name="Nature">
        <title>Complex archaea that bridge the gap between prokaryotes and eukaryotes.</title>
        <authorList>
            <person name="Spang A."/>
            <person name="Saw J.H."/>
            <person name="Jorgensen S.L."/>
            <person name="Zaremba-Niedzwiedzka K."/>
            <person name="Martijn J."/>
            <person name="Lind A.E."/>
            <person name="van Eijk R."/>
            <person name="Schleper C."/>
            <person name="Guy L."/>
            <person name="Ettema T.J."/>
        </authorList>
    </citation>
    <scope>NUCLEOTIDE SEQUENCE</scope>
</reference>
<feature type="non-terminal residue" evidence="2">
    <location>
        <position position="1"/>
    </location>
</feature>
<dbReference type="Gene3D" id="3.90.75.10">
    <property type="entry name" value="Homing Intron 3 (I-ppo) Encoded Endonuclease, Chain A"/>
    <property type="match status" value="1"/>
</dbReference>
<dbReference type="AlphaFoldDB" id="A0A0F8YJI5"/>
<dbReference type="GO" id="GO:0004519">
    <property type="term" value="F:endonuclease activity"/>
    <property type="evidence" value="ECO:0007669"/>
    <property type="project" value="InterPro"/>
</dbReference>
<accession>A0A0F8YJI5</accession>
<evidence type="ECO:0000313" key="2">
    <source>
        <dbReference type="EMBL" id="KKK48266.1"/>
    </source>
</evidence>
<dbReference type="InterPro" id="IPR044930">
    <property type="entry name" value="Homing_endonuclease_His-Me"/>
</dbReference>
<sequence length="162" mass="18186">FWEQVEKSSGCWIWKRGCFANGYGQCVYQGKHWKAHRLAWVLSFGIIPDGGLVLHSCDNKRCVNPNHLFVGSQKDNIQDALMKGRMATGGRNGAYTKPESRVRNLGEGNGSAKLSWVQIHMIRKQYASGGVSQEVLGKEFGVSQTTVGEIIRRENWKTESQK</sequence>
<dbReference type="InterPro" id="IPR003615">
    <property type="entry name" value="HNH_nuc"/>
</dbReference>
<protein>
    <recommendedName>
        <fullName evidence="1">HNH nuclease domain-containing protein</fullName>
    </recommendedName>
</protein>
<proteinExistence type="predicted"/>
<dbReference type="SUPFAM" id="SSF54060">
    <property type="entry name" value="His-Me finger endonucleases"/>
    <property type="match status" value="1"/>
</dbReference>
<dbReference type="Pfam" id="PF13392">
    <property type="entry name" value="HNH_3"/>
    <property type="match status" value="1"/>
</dbReference>
<dbReference type="EMBL" id="LAZR01069153">
    <property type="protein sequence ID" value="KKK48266.1"/>
    <property type="molecule type" value="Genomic_DNA"/>
</dbReference>
<evidence type="ECO:0000259" key="1">
    <source>
        <dbReference type="Pfam" id="PF13392"/>
    </source>
</evidence>
<comment type="caution">
    <text evidence="2">The sequence shown here is derived from an EMBL/GenBank/DDBJ whole genome shotgun (WGS) entry which is preliminary data.</text>
</comment>
<dbReference type="InterPro" id="IPR044925">
    <property type="entry name" value="His-Me_finger_sf"/>
</dbReference>
<gene>
    <name evidence="2" type="ORF">LCGC14_3146880</name>
</gene>
<feature type="domain" description="HNH nuclease" evidence="1">
    <location>
        <begin position="34"/>
        <end position="76"/>
    </location>
</feature>
<organism evidence="2">
    <name type="scientific">marine sediment metagenome</name>
    <dbReference type="NCBI Taxonomy" id="412755"/>
    <lineage>
        <taxon>unclassified sequences</taxon>
        <taxon>metagenomes</taxon>
        <taxon>ecological metagenomes</taxon>
    </lineage>
</organism>